<evidence type="ECO:0000313" key="1">
    <source>
        <dbReference type="EMBL" id="SDC88512.1"/>
    </source>
</evidence>
<reference evidence="1 2" key="1">
    <citation type="submission" date="2016-10" db="EMBL/GenBank/DDBJ databases">
        <authorList>
            <person name="de Groot N.N."/>
        </authorList>
    </citation>
    <scope>NUCLEOTIDE SEQUENCE [LARGE SCALE GENOMIC DNA]</scope>
    <source>
        <strain evidence="1 2">CGMCC 4.6858</strain>
    </source>
</reference>
<organism evidence="1 2">
    <name type="scientific">Nocardioides lianchengensis</name>
    <dbReference type="NCBI Taxonomy" id="1045774"/>
    <lineage>
        <taxon>Bacteria</taxon>
        <taxon>Bacillati</taxon>
        <taxon>Actinomycetota</taxon>
        <taxon>Actinomycetes</taxon>
        <taxon>Propionibacteriales</taxon>
        <taxon>Nocardioidaceae</taxon>
        <taxon>Nocardioides</taxon>
    </lineage>
</organism>
<evidence type="ECO:0000313" key="2">
    <source>
        <dbReference type="Proteomes" id="UP000199034"/>
    </source>
</evidence>
<name>A0A1G6Q7L8_9ACTN</name>
<dbReference type="EMBL" id="FMZM01000004">
    <property type="protein sequence ID" value="SDC88512.1"/>
    <property type="molecule type" value="Genomic_DNA"/>
</dbReference>
<protein>
    <submittedName>
        <fullName evidence="1">Uncharacterized protein</fullName>
    </submittedName>
</protein>
<proteinExistence type="predicted"/>
<keyword evidence="2" id="KW-1185">Reference proteome</keyword>
<dbReference type="OrthoDB" id="5185639at2"/>
<gene>
    <name evidence="1" type="ORF">SAMN05421872_104301</name>
</gene>
<dbReference type="AlphaFoldDB" id="A0A1G6Q7L8"/>
<accession>A0A1G6Q7L8</accession>
<sequence length="229" mass="24836">MFFRRRRHDPPPRVATYRPSRASQQEENTRLRYIAVLPSLLLIGGATAGVLSADDRRYALLVYGGLFAVAGLIAAPIVAVLSVRNRMLFTNSSLTVTPETVTHVDRRGRSTTFDRSDPTLTALLSWVEPTAPPYGGVFPPKTLQLFIADSSQQVRVAGSDWDTDDLRAVTEAANGHVADHVSTARQVNEAIPGAMSFRERRPLTFALAVGFGSVAALLLVIVLIALVQG</sequence>
<dbReference type="Proteomes" id="UP000199034">
    <property type="component" value="Unassembled WGS sequence"/>
</dbReference>
<dbReference type="RefSeq" id="WP_139175463.1">
    <property type="nucleotide sequence ID" value="NZ_FMZM01000004.1"/>
</dbReference>